<reference evidence="4 5" key="1">
    <citation type="submission" date="2018-07" db="EMBL/GenBank/DDBJ databases">
        <title>Crenobacter cavernae sp. nov., isolated from a karst cave.</title>
        <authorList>
            <person name="Zhu H."/>
        </authorList>
    </citation>
    <scope>NUCLEOTIDE SEQUENCE [LARGE SCALE GENOMIC DNA]</scope>
    <source>
        <strain evidence="4 5">K1W11S-77</strain>
    </source>
</reference>
<dbReference type="InterPro" id="IPR035089">
    <property type="entry name" value="Phage_sheath_subtilisin"/>
</dbReference>
<dbReference type="Proteomes" id="UP000254537">
    <property type="component" value="Chromosome"/>
</dbReference>
<dbReference type="OrthoDB" id="5442644at2"/>
<dbReference type="PIRSF" id="PIRSF007349">
    <property type="entry name" value="Tsp_L"/>
    <property type="match status" value="1"/>
</dbReference>
<dbReference type="Pfam" id="PF04984">
    <property type="entry name" value="Phage_sheath_1"/>
    <property type="match status" value="1"/>
</dbReference>
<dbReference type="InterPro" id="IPR007067">
    <property type="entry name" value="Tail_sheath"/>
</dbReference>
<evidence type="ECO:0000259" key="2">
    <source>
        <dbReference type="Pfam" id="PF04984"/>
    </source>
</evidence>
<evidence type="ECO:0000313" key="5">
    <source>
        <dbReference type="Proteomes" id="UP000254537"/>
    </source>
</evidence>
<feature type="domain" description="Tail sheath protein C-terminal" evidence="3">
    <location>
        <begin position="375"/>
        <end position="483"/>
    </location>
</feature>
<dbReference type="EMBL" id="CP031337">
    <property type="protein sequence ID" value="AXK39621.1"/>
    <property type="molecule type" value="Genomic_DNA"/>
</dbReference>
<proteinExistence type="inferred from homology"/>
<dbReference type="InterPro" id="IPR020287">
    <property type="entry name" value="Tail_sheath_C"/>
</dbReference>
<dbReference type="AlphaFoldDB" id="A0A345Y6R9"/>
<evidence type="ECO:0000256" key="1">
    <source>
        <dbReference type="ARBA" id="ARBA00008005"/>
    </source>
</evidence>
<dbReference type="RefSeq" id="WP_115433553.1">
    <property type="nucleotide sequence ID" value="NZ_CP031337.1"/>
</dbReference>
<dbReference type="Pfam" id="PF17482">
    <property type="entry name" value="Phage_sheath_1C"/>
    <property type="match status" value="1"/>
</dbReference>
<accession>A0A345Y6R9</accession>
<protein>
    <submittedName>
        <fullName evidence="4">Phage tail protein</fullName>
    </submittedName>
</protein>
<organism evidence="4 5">
    <name type="scientific">Crenobacter cavernae</name>
    <dbReference type="NCBI Taxonomy" id="2290923"/>
    <lineage>
        <taxon>Bacteria</taxon>
        <taxon>Pseudomonadati</taxon>
        <taxon>Pseudomonadota</taxon>
        <taxon>Betaproteobacteria</taxon>
        <taxon>Neisseriales</taxon>
        <taxon>Neisseriaceae</taxon>
        <taxon>Crenobacter</taxon>
    </lineage>
</organism>
<comment type="similarity">
    <text evidence="1">Belongs to the myoviridae tail sheath protein family.</text>
</comment>
<gene>
    <name evidence="4" type="ORF">DWG20_09290</name>
</gene>
<sequence length="489" mass="51637">MTIGFNNIPKNLRTPGSYTEFDNSNAVRGLAQMPYRTLLIGQKLAAGTVAANVPTPVTNAAQVAALAGAGSQLDAMAKKWFANNDTAETWLIALNDDGAAVAATATITITGTATAAGTLSLYIGGQLVRVAVALNDTASAIATKAAAAINAATGLTVTAGAVGAVVTLTARNKGLVGNDCDVRVNYRATEEALPAGVTVVIVPFANGTANPVLTSALAALGDIQYHVILMPYTDAASLAALETELADRWGPLRQIEGMVFVAAAGTHAAINTIGNSRNSPFLCLAGAPKFPNQPMEVAAAVAANVAFYAAIDPARPFTTLVLKDILAPAEKDRLTRAERNLHLFDGVSTLMVDAGGNVVIERLITTYQVNAFGGEDPSYLNINIPLTLGFLRYDWRSYITRKYPRHKVGDDGNKFGAGQPILTPLGLKAEAVARFQVWQDAALVENLEQFRDDTFAERNSADPDRLDILMVPDLVNQLMVIANKVMFIR</sequence>
<evidence type="ECO:0000313" key="4">
    <source>
        <dbReference type="EMBL" id="AXK39621.1"/>
    </source>
</evidence>
<name>A0A345Y6R9_9NEIS</name>
<feature type="domain" description="Tail sheath protein subtilisin-like" evidence="2">
    <location>
        <begin position="209"/>
        <end position="366"/>
    </location>
</feature>
<dbReference type="KEGG" id="ccah:DWG20_09290"/>
<evidence type="ECO:0000259" key="3">
    <source>
        <dbReference type="Pfam" id="PF17482"/>
    </source>
</evidence>